<accession>A0ABU4G381</accession>
<dbReference type="RefSeq" id="WP_317936387.1">
    <property type="nucleotide sequence ID" value="NZ_JAUBDH010000008.1"/>
</dbReference>
<dbReference type="InterPro" id="IPR041143">
    <property type="entry name" value="YgxA_HTH"/>
</dbReference>
<gene>
    <name evidence="4" type="ORF">QT716_12285</name>
</gene>
<dbReference type="InterPro" id="IPR036388">
    <property type="entry name" value="WH-like_DNA-bd_sf"/>
</dbReference>
<sequence length="288" mass="34252">MEQTLRPIYQERASSPDTLGVLLVSKRWEGDPLTDTFDEILLIISSSNTIPIQTKHYTDGEEKSALHIISENQLKKWLLLGTKRKVVDWLFYGKVFFDRNEYVESLKAELREYPFFGRDLKMGIELAKLVRRYMEGKTFYEQHHYMDAYHHAVQSLHHLARLSVIEKGILPEVTVWSQVKKIDPSIYKLYEELIMSDEPIEKRLELMFLASEFFIHNRTDYGARHIINVMAQKKTWTIQELHEHEELKMYSVDLEMLIEFLIEKNIIKVECVDSKNEFLYHRMYSVID</sequence>
<feature type="domain" description="YgxA-like helix-turn-helix" evidence="2">
    <location>
        <begin position="224"/>
        <end position="286"/>
    </location>
</feature>
<dbReference type="InterPro" id="IPR054515">
    <property type="entry name" value="YgxA-like_substrate-bd"/>
</dbReference>
<dbReference type="Proteomes" id="UP001280629">
    <property type="component" value="Unassembled WGS sequence"/>
</dbReference>
<dbReference type="Pfam" id="PF14540">
    <property type="entry name" value="NTF-like"/>
    <property type="match status" value="1"/>
</dbReference>
<dbReference type="Pfam" id="PF18576">
    <property type="entry name" value="HTH_52"/>
    <property type="match status" value="1"/>
</dbReference>
<dbReference type="InterPro" id="IPR043519">
    <property type="entry name" value="NT_sf"/>
</dbReference>
<name>A0ABU4G381_9BACL</name>
<protein>
    <submittedName>
        <fullName evidence="4">Nucleotidyltransferase-like protein</fullName>
    </submittedName>
</protein>
<evidence type="ECO:0000259" key="2">
    <source>
        <dbReference type="Pfam" id="PF18576"/>
    </source>
</evidence>
<dbReference type="EMBL" id="JAUBDH010000008">
    <property type="protein sequence ID" value="MDW0110815.1"/>
    <property type="molecule type" value="Genomic_DNA"/>
</dbReference>
<comment type="caution">
    <text evidence="4">The sequence shown here is derived from an EMBL/GenBank/DDBJ whole genome shotgun (WGS) entry which is preliminary data.</text>
</comment>
<proteinExistence type="predicted"/>
<evidence type="ECO:0000313" key="5">
    <source>
        <dbReference type="Proteomes" id="UP001280629"/>
    </source>
</evidence>
<dbReference type="Gene3D" id="1.20.120.330">
    <property type="entry name" value="Nucleotidyltransferases domain 2"/>
    <property type="match status" value="1"/>
</dbReference>
<evidence type="ECO:0000259" key="1">
    <source>
        <dbReference type="Pfam" id="PF14540"/>
    </source>
</evidence>
<organism evidence="4 5">
    <name type="scientific">Sporosarcina aquimarina</name>
    <dbReference type="NCBI Taxonomy" id="114975"/>
    <lineage>
        <taxon>Bacteria</taxon>
        <taxon>Bacillati</taxon>
        <taxon>Bacillota</taxon>
        <taxon>Bacilli</taxon>
        <taxon>Bacillales</taxon>
        <taxon>Caryophanaceae</taxon>
        <taxon>Sporosarcina</taxon>
    </lineage>
</organism>
<reference evidence="4 5" key="1">
    <citation type="submission" date="2023-06" db="EMBL/GenBank/DDBJ databases">
        <title>Sporosarcina sp. nov., isolated from Korean traditional fermented seafood 'Jeotgal'.</title>
        <authorList>
            <person name="Yang A.-I."/>
            <person name="Shin N.-R."/>
        </authorList>
    </citation>
    <scope>NUCLEOTIDE SEQUENCE [LARGE SCALE GENOMIC DNA]</scope>
    <source>
        <strain evidence="4 5">KCTC3840</strain>
    </source>
</reference>
<evidence type="ECO:0000313" key="4">
    <source>
        <dbReference type="EMBL" id="MDW0110815.1"/>
    </source>
</evidence>
<dbReference type="Pfam" id="PF22339">
    <property type="entry name" value="YgxA-like_sub_bind"/>
    <property type="match status" value="1"/>
</dbReference>
<dbReference type="Gene3D" id="3.30.460.10">
    <property type="entry name" value="Beta Polymerase, domain 2"/>
    <property type="match status" value="1"/>
</dbReference>
<feature type="domain" description="Nucleotidyltransferase-like" evidence="1">
    <location>
        <begin position="1"/>
        <end position="118"/>
    </location>
</feature>
<dbReference type="Gene3D" id="1.10.10.10">
    <property type="entry name" value="Winged helix-like DNA-binding domain superfamily/Winged helix DNA-binding domain"/>
    <property type="match status" value="1"/>
</dbReference>
<feature type="domain" description="YgxA-like substrate binding" evidence="3">
    <location>
        <begin position="120"/>
        <end position="218"/>
    </location>
</feature>
<evidence type="ECO:0000259" key="3">
    <source>
        <dbReference type="Pfam" id="PF22339"/>
    </source>
</evidence>
<dbReference type="InterPro" id="IPR029348">
    <property type="entry name" value="NTF-like"/>
</dbReference>
<keyword evidence="5" id="KW-1185">Reference proteome</keyword>